<keyword evidence="3" id="KW-1185">Reference proteome</keyword>
<feature type="region of interest" description="Disordered" evidence="1">
    <location>
        <begin position="44"/>
        <end position="65"/>
    </location>
</feature>
<sequence>MLAVALLLPPFLLGLVVLMGRYEDRMLTPSEAPRHARRRHHLRLVPAAAPGGPAPEEPAGGHAAA</sequence>
<dbReference type="RefSeq" id="WP_386719271.1">
    <property type="nucleotide sequence ID" value="NZ_JBHXIJ010000242.1"/>
</dbReference>
<protein>
    <submittedName>
        <fullName evidence="2">Uncharacterized protein</fullName>
    </submittedName>
</protein>
<gene>
    <name evidence="2" type="ORF">ACFWJN_26050</name>
</gene>
<evidence type="ECO:0000313" key="2">
    <source>
        <dbReference type="EMBL" id="MFD5102407.1"/>
    </source>
</evidence>
<dbReference type="EMBL" id="JBHXIJ010000242">
    <property type="protein sequence ID" value="MFD5102407.1"/>
    <property type="molecule type" value="Genomic_DNA"/>
</dbReference>
<organism evidence="2 3">
    <name type="scientific">Streptomyces albidochromogenes</name>
    <dbReference type="NCBI Taxonomy" id="329524"/>
    <lineage>
        <taxon>Bacteria</taxon>
        <taxon>Bacillati</taxon>
        <taxon>Actinomycetota</taxon>
        <taxon>Actinomycetes</taxon>
        <taxon>Kitasatosporales</taxon>
        <taxon>Streptomycetaceae</taxon>
        <taxon>Streptomyces</taxon>
    </lineage>
</organism>
<evidence type="ECO:0000256" key="1">
    <source>
        <dbReference type="SAM" id="MobiDB-lite"/>
    </source>
</evidence>
<name>A0ABW6FU67_9ACTN</name>
<reference evidence="2 3" key="1">
    <citation type="submission" date="2024-09" db="EMBL/GenBank/DDBJ databases">
        <title>The Natural Products Discovery Center: Release of the First 8490 Sequenced Strains for Exploring Actinobacteria Biosynthetic Diversity.</title>
        <authorList>
            <person name="Kalkreuter E."/>
            <person name="Kautsar S.A."/>
            <person name="Yang D."/>
            <person name="Bader C.D."/>
            <person name="Teijaro C.N."/>
            <person name="Fluegel L."/>
            <person name="Davis C.M."/>
            <person name="Simpson J.R."/>
            <person name="Lauterbach L."/>
            <person name="Steele A.D."/>
            <person name="Gui C."/>
            <person name="Meng S."/>
            <person name="Li G."/>
            <person name="Viehrig K."/>
            <person name="Ye F."/>
            <person name="Su P."/>
            <person name="Kiefer A.F."/>
            <person name="Nichols A."/>
            <person name="Cepeda A.J."/>
            <person name="Yan W."/>
            <person name="Fan B."/>
            <person name="Jiang Y."/>
            <person name="Adhikari A."/>
            <person name="Zheng C.-J."/>
            <person name="Schuster L."/>
            <person name="Cowan T.M."/>
            <person name="Smanski M.J."/>
            <person name="Chevrette M.G."/>
            <person name="De Carvalho L.P.S."/>
            <person name="Shen B."/>
        </authorList>
    </citation>
    <scope>NUCLEOTIDE SEQUENCE [LARGE SCALE GENOMIC DNA]</scope>
    <source>
        <strain evidence="2 3">NPDC058348</strain>
    </source>
</reference>
<evidence type="ECO:0000313" key="3">
    <source>
        <dbReference type="Proteomes" id="UP001598448"/>
    </source>
</evidence>
<comment type="caution">
    <text evidence="2">The sequence shown here is derived from an EMBL/GenBank/DDBJ whole genome shotgun (WGS) entry which is preliminary data.</text>
</comment>
<proteinExistence type="predicted"/>
<accession>A0ABW6FU67</accession>
<dbReference type="Proteomes" id="UP001598448">
    <property type="component" value="Unassembled WGS sequence"/>
</dbReference>